<dbReference type="Proteomes" id="UP000188268">
    <property type="component" value="Unassembled WGS sequence"/>
</dbReference>
<protein>
    <submittedName>
        <fullName evidence="1">Uncharacterized protein</fullName>
    </submittedName>
</protein>
<comment type="caution">
    <text evidence="1">The sequence shown here is derived from an EMBL/GenBank/DDBJ whole genome shotgun (WGS) entry which is preliminary data.</text>
</comment>
<gene>
    <name evidence="1" type="ORF">CCACVL1_14455</name>
</gene>
<dbReference type="GO" id="GO:0009536">
    <property type="term" value="C:plastid"/>
    <property type="evidence" value="ECO:0007669"/>
    <property type="project" value="TreeGrafter"/>
</dbReference>
<evidence type="ECO:0000313" key="2">
    <source>
        <dbReference type="Proteomes" id="UP000188268"/>
    </source>
</evidence>
<dbReference type="Gramene" id="OMO78378">
    <property type="protein sequence ID" value="OMO78378"/>
    <property type="gene ID" value="CCACVL1_14455"/>
</dbReference>
<dbReference type="PANTHER" id="PTHR36773:SF1">
    <property type="entry name" value="EXPRESSED PROTEIN"/>
    <property type="match status" value="1"/>
</dbReference>
<dbReference type="AlphaFoldDB" id="A0A1R3I747"/>
<keyword evidence="2" id="KW-1185">Reference proteome</keyword>
<sequence>MAMEPSSSFPQNMEEYSASATIFKLDSPIPLLRGPIPAGPSDDPESGPYLLAFKDLPSWAAAYKSSESKIISQCDEGARIGCAIAASNKCKPPWWQSLMGHKSMDLKERERCEVREMEECLVTAKEKCVSFAKEKCGKPFLQARIAVARREVRNKVVRKLIQIASMPEESAWRDLIGLDKLGECEIPATNCIARQFLSSGAQLQT</sequence>
<name>A0A1R3I747_COCAP</name>
<dbReference type="OMA" id="AYKACES"/>
<dbReference type="PANTHER" id="PTHR36773">
    <property type="entry name" value="EXPRESSED PROTEIN"/>
    <property type="match status" value="1"/>
</dbReference>
<reference evidence="1 2" key="1">
    <citation type="submission" date="2013-09" db="EMBL/GenBank/DDBJ databases">
        <title>Corchorus capsularis genome sequencing.</title>
        <authorList>
            <person name="Alam M."/>
            <person name="Haque M.S."/>
            <person name="Islam M.S."/>
            <person name="Emdad E.M."/>
            <person name="Islam M.M."/>
            <person name="Ahmed B."/>
            <person name="Halim A."/>
            <person name="Hossen Q.M.M."/>
            <person name="Hossain M.Z."/>
            <person name="Ahmed R."/>
            <person name="Khan M.M."/>
            <person name="Islam R."/>
            <person name="Rashid M.M."/>
            <person name="Khan S.A."/>
            <person name="Rahman M.S."/>
            <person name="Alam M."/>
        </authorList>
    </citation>
    <scope>NUCLEOTIDE SEQUENCE [LARGE SCALE GENOMIC DNA]</scope>
    <source>
        <strain evidence="2">cv. CVL-1</strain>
        <tissue evidence="1">Whole seedling</tissue>
    </source>
</reference>
<accession>A0A1R3I747</accession>
<dbReference type="OrthoDB" id="1928518at2759"/>
<organism evidence="1 2">
    <name type="scientific">Corchorus capsularis</name>
    <name type="common">Jute</name>
    <dbReference type="NCBI Taxonomy" id="210143"/>
    <lineage>
        <taxon>Eukaryota</taxon>
        <taxon>Viridiplantae</taxon>
        <taxon>Streptophyta</taxon>
        <taxon>Embryophyta</taxon>
        <taxon>Tracheophyta</taxon>
        <taxon>Spermatophyta</taxon>
        <taxon>Magnoliopsida</taxon>
        <taxon>eudicotyledons</taxon>
        <taxon>Gunneridae</taxon>
        <taxon>Pentapetalae</taxon>
        <taxon>rosids</taxon>
        <taxon>malvids</taxon>
        <taxon>Malvales</taxon>
        <taxon>Malvaceae</taxon>
        <taxon>Grewioideae</taxon>
        <taxon>Apeibeae</taxon>
        <taxon>Corchorus</taxon>
    </lineage>
</organism>
<proteinExistence type="predicted"/>
<dbReference type="STRING" id="210143.A0A1R3I747"/>
<evidence type="ECO:0000313" key="1">
    <source>
        <dbReference type="EMBL" id="OMO78378.1"/>
    </source>
</evidence>
<dbReference type="EMBL" id="AWWV01010570">
    <property type="protein sequence ID" value="OMO78378.1"/>
    <property type="molecule type" value="Genomic_DNA"/>
</dbReference>